<organism evidence="2">
    <name type="scientific">Streptomyces tabacisoli</name>
    <dbReference type="NCBI Taxonomy" id="3156398"/>
    <lineage>
        <taxon>Bacteria</taxon>
        <taxon>Bacillati</taxon>
        <taxon>Actinomycetota</taxon>
        <taxon>Actinomycetes</taxon>
        <taxon>Kitasatosporales</taxon>
        <taxon>Streptomycetaceae</taxon>
        <taxon>Streptomyces</taxon>
    </lineage>
</organism>
<sequence>MIGMTQIESDEARRIVESELVLPAGDLLDIAEARHPGGRGALGLEFGRYEGSASRYLFSTEVEDEEGTVWQLLLDAHTGEVVQDTEVPEEEIPPA</sequence>
<dbReference type="AlphaFoldDB" id="A0AAU8J3L4"/>
<protein>
    <submittedName>
        <fullName evidence="2">PepSY domain-containing protein</fullName>
    </submittedName>
</protein>
<dbReference type="InterPro" id="IPR025711">
    <property type="entry name" value="PepSY"/>
</dbReference>
<dbReference type="EMBL" id="CP159534">
    <property type="protein sequence ID" value="XCJ75420.1"/>
    <property type="molecule type" value="Genomic_DNA"/>
</dbReference>
<reference evidence="2" key="1">
    <citation type="submission" date="2024-06" db="EMBL/GenBank/DDBJ databases">
        <title>Streptomyces sp. strain HUAS MG91 genome sequences.</title>
        <authorList>
            <person name="Mo P."/>
        </authorList>
    </citation>
    <scope>NUCLEOTIDE SEQUENCE</scope>
    <source>
        <strain evidence="2">HUAS MG91</strain>
    </source>
</reference>
<gene>
    <name evidence="2" type="ORF">ABII15_37995</name>
</gene>
<dbReference type="KEGG" id="stac:ABII15_37995"/>
<proteinExistence type="predicted"/>
<name>A0AAU8J3L4_9ACTN</name>
<dbReference type="Pfam" id="PF03413">
    <property type="entry name" value="PepSY"/>
    <property type="match status" value="1"/>
</dbReference>
<evidence type="ECO:0000259" key="1">
    <source>
        <dbReference type="Pfam" id="PF03413"/>
    </source>
</evidence>
<evidence type="ECO:0000313" key="2">
    <source>
        <dbReference type="EMBL" id="XCJ75420.1"/>
    </source>
</evidence>
<accession>A0AAU8J3L4</accession>
<feature type="domain" description="PepSY" evidence="1">
    <location>
        <begin position="23"/>
        <end position="82"/>
    </location>
</feature>
<dbReference type="RefSeq" id="WP_353946851.1">
    <property type="nucleotide sequence ID" value="NZ_CP159534.1"/>
</dbReference>